<dbReference type="EMBL" id="CAKMRJ010005523">
    <property type="protein sequence ID" value="CAH1445930.1"/>
    <property type="molecule type" value="Genomic_DNA"/>
</dbReference>
<evidence type="ECO:0000256" key="1">
    <source>
        <dbReference type="SAM" id="SignalP"/>
    </source>
</evidence>
<evidence type="ECO:0000313" key="2">
    <source>
        <dbReference type="EMBL" id="CAH1445930.1"/>
    </source>
</evidence>
<feature type="chain" id="PRO_5043650542" evidence="1">
    <location>
        <begin position="17"/>
        <end position="156"/>
    </location>
</feature>
<comment type="caution">
    <text evidence="2">The sequence shown here is derived from an EMBL/GenBank/DDBJ whole genome shotgun (WGS) entry which is preliminary data.</text>
</comment>
<gene>
    <name evidence="2" type="ORF">LVIROSA_LOCUS31663</name>
</gene>
<keyword evidence="1" id="KW-0732">Signal</keyword>
<organism evidence="2 3">
    <name type="scientific">Lactuca virosa</name>
    <dbReference type="NCBI Taxonomy" id="75947"/>
    <lineage>
        <taxon>Eukaryota</taxon>
        <taxon>Viridiplantae</taxon>
        <taxon>Streptophyta</taxon>
        <taxon>Embryophyta</taxon>
        <taxon>Tracheophyta</taxon>
        <taxon>Spermatophyta</taxon>
        <taxon>Magnoliopsida</taxon>
        <taxon>eudicotyledons</taxon>
        <taxon>Gunneridae</taxon>
        <taxon>Pentapetalae</taxon>
        <taxon>asterids</taxon>
        <taxon>campanulids</taxon>
        <taxon>Asterales</taxon>
        <taxon>Asteraceae</taxon>
        <taxon>Cichorioideae</taxon>
        <taxon>Cichorieae</taxon>
        <taxon>Lactucinae</taxon>
        <taxon>Lactuca</taxon>
    </lineage>
</organism>
<keyword evidence="3" id="KW-1185">Reference proteome</keyword>
<proteinExistence type="predicted"/>
<sequence length="156" mass="18049">MLLLLWINFWSATTRNFGLCLTSVVQSFWETRNVLRKNMSQQSNVEMTKMHLIEISALVQLLHRRLKSEVFRDNDATNTVKLSKKNEIIVWLRLSKCQEAIDRLRIVLRVIVAGKGITSSGFLRFLRKEKKPADRLMIACSCFQLSPTALSCKSYN</sequence>
<feature type="signal peptide" evidence="1">
    <location>
        <begin position="1"/>
        <end position="16"/>
    </location>
</feature>
<reference evidence="2 3" key="1">
    <citation type="submission" date="2022-01" db="EMBL/GenBank/DDBJ databases">
        <authorList>
            <person name="Xiong W."/>
            <person name="Schranz E."/>
        </authorList>
    </citation>
    <scope>NUCLEOTIDE SEQUENCE [LARGE SCALE GENOMIC DNA]</scope>
</reference>
<protein>
    <submittedName>
        <fullName evidence="2">Uncharacterized protein</fullName>
    </submittedName>
</protein>
<evidence type="ECO:0000313" key="3">
    <source>
        <dbReference type="Proteomes" id="UP001157418"/>
    </source>
</evidence>
<dbReference type="Proteomes" id="UP001157418">
    <property type="component" value="Unassembled WGS sequence"/>
</dbReference>
<accession>A0AAU9P6T8</accession>
<dbReference type="AlphaFoldDB" id="A0AAU9P6T8"/>
<name>A0AAU9P6T8_9ASTR</name>